<evidence type="ECO:0000313" key="1">
    <source>
        <dbReference type="EMBL" id="SDE50216.1"/>
    </source>
</evidence>
<name>A0A1G7DGQ1_9BACL</name>
<dbReference type="AlphaFoldDB" id="A0A1G7DGQ1"/>
<reference evidence="1 2" key="1">
    <citation type="submission" date="2016-10" db="EMBL/GenBank/DDBJ databases">
        <authorList>
            <person name="de Groot N.N."/>
        </authorList>
    </citation>
    <scope>NUCLEOTIDE SEQUENCE [LARGE SCALE GENOMIC DNA]</scope>
    <source>
        <strain evidence="1 2">CGMCC 1.6762</strain>
    </source>
</reference>
<proteinExistence type="predicted"/>
<dbReference type="EMBL" id="FNAR01000010">
    <property type="protein sequence ID" value="SDE50216.1"/>
    <property type="molecule type" value="Genomic_DNA"/>
</dbReference>
<organism evidence="1 2">
    <name type="scientific">Bhargavaea beijingensis</name>
    <dbReference type="NCBI Taxonomy" id="426756"/>
    <lineage>
        <taxon>Bacteria</taxon>
        <taxon>Bacillati</taxon>
        <taxon>Bacillota</taxon>
        <taxon>Bacilli</taxon>
        <taxon>Bacillales</taxon>
        <taxon>Caryophanaceae</taxon>
        <taxon>Bhargavaea</taxon>
    </lineage>
</organism>
<gene>
    <name evidence="1" type="ORF">SAMN04488126_11053</name>
</gene>
<dbReference type="STRING" id="426756.SAMN04488126_11053"/>
<accession>A0A1G7DGQ1</accession>
<sequence>MSTPLQRLQTGSGRKGRFAETGFGSQTVSRWTVYEQYAGCHYSRNNGVLPLVTLGSCIVDNHNHKPETTVSGFYYCRCMGHFIH</sequence>
<evidence type="ECO:0000313" key="2">
    <source>
        <dbReference type="Proteomes" id="UP000198823"/>
    </source>
</evidence>
<protein>
    <submittedName>
        <fullName evidence="1">Uncharacterized protein</fullName>
    </submittedName>
</protein>
<dbReference type="Proteomes" id="UP000198823">
    <property type="component" value="Unassembled WGS sequence"/>
</dbReference>